<sequence>MLEGLSQDYQLTIPAILKRADELYGEREIVTRRPDKTFHRYTYADFVSRTKKLTVALKGLGVESGDRVVTLAWNTYQHLEAYFGVPCSGGVVHTLNPRLHEDDLAYIVNHAEDKVMMVDEPLLPVFEKFRENSETIEHVIVFNYGDEPVPDGMISYEELLEGADENDFEYPEFDERQAAALCYTSGTTGRPKGALYSHRGVVLHSMMSAMGNAFSLSDNDVVLPVVPMFHVNAWGIPYTATLTGSKQVLPGQHLDPASLIEDYEQEKVTFTAGVPTVFLAMLQTLDQEPGKHDLSALHSMVIGGAAAPKGVIKAYKERHGIEVIHAWGMTEMDPIGSVAHVTPEIKALPEEEQLEYKAKQGYPTPFVEVRARGDEGFVPWDGETMGELEVRGPSIIKSYFNTEEGDDKFSEGGWFRTGDIVTIDKYGFIKITDRDKDLVKSGGEWISSVELENALMAHPAVAQAAVIAIPHEKWDERPLAVIVLKEGESVTADDLREHLESDFAKFWLPDAYEFVEEIPQTATGKFLKMKLREQFQDYTLA</sequence>
<comment type="similarity">
    <text evidence="1">Belongs to the ATP-dependent AMP-binding enzyme family.</text>
</comment>
<dbReference type="InterPro" id="IPR045851">
    <property type="entry name" value="AMP-bd_C_sf"/>
</dbReference>
<dbReference type="EC" id="6.2.1.3" evidence="7"/>
<evidence type="ECO:0000256" key="1">
    <source>
        <dbReference type="ARBA" id="ARBA00006432"/>
    </source>
</evidence>
<dbReference type="AlphaFoldDB" id="A0A6J4QZD0"/>
<dbReference type="InterPro" id="IPR020845">
    <property type="entry name" value="AMP-binding_CS"/>
</dbReference>
<evidence type="ECO:0000313" key="7">
    <source>
        <dbReference type="EMBL" id="CAA9459607.1"/>
    </source>
</evidence>
<gene>
    <name evidence="7" type="ORF">AVDCRST_MAG14-2201</name>
</gene>
<name>A0A6J4QZD0_9ACTN</name>
<evidence type="ECO:0000256" key="3">
    <source>
        <dbReference type="ARBA" id="ARBA00022832"/>
    </source>
</evidence>
<dbReference type="InterPro" id="IPR042099">
    <property type="entry name" value="ANL_N_sf"/>
</dbReference>
<feature type="domain" description="AMP-dependent synthetase/ligase" evidence="5">
    <location>
        <begin position="24"/>
        <end position="400"/>
    </location>
</feature>
<dbReference type="Gene3D" id="3.40.50.12780">
    <property type="entry name" value="N-terminal domain of ligase-like"/>
    <property type="match status" value="1"/>
</dbReference>
<keyword evidence="3" id="KW-0276">Fatty acid metabolism</keyword>
<dbReference type="Pfam" id="PF13193">
    <property type="entry name" value="AMP-binding_C"/>
    <property type="match status" value="1"/>
</dbReference>
<dbReference type="InterPro" id="IPR000873">
    <property type="entry name" value="AMP-dep_synth/lig_dom"/>
</dbReference>
<dbReference type="PANTHER" id="PTHR43859:SF4">
    <property type="entry name" value="BUTANOATE--COA LIGASE AAE1-RELATED"/>
    <property type="match status" value="1"/>
</dbReference>
<dbReference type="Pfam" id="PF00501">
    <property type="entry name" value="AMP-binding"/>
    <property type="match status" value="1"/>
</dbReference>
<evidence type="ECO:0000259" key="5">
    <source>
        <dbReference type="Pfam" id="PF00501"/>
    </source>
</evidence>
<feature type="domain" description="AMP-binding enzyme C-terminal" evidence="6">
    <location>
        <begin position="450"/>
        <end position="525"/>
    </location>
</feature>
<dbReference type="PROSITE" id="PS00455">
    <property type="entry name" value="AMP_BINDING"/>
    <property type="match status" value="1"/>
</dbReference>
<evidence type="ECO:0000259" key="6">
    <source>
        <dbReference type="Pfam" id="PF13193"/>
    </source>
</evidence>
<accession>A0A6J4QZD0</accession>
<dbReference type="InterPro" id="IPR025110">
    <property type="entry name" value="AMP-bd_C"/>
</dbReference>
<keyword evidence="4" id="KW-0443">Lipid metabolism</keyword>
<dbReference type="FunFam" id="3.30.300.30:FF:000008">
    <property type="entry name" value="2,3-dihydroxybenzoate-AMP ligase"/>
    <property type="match status" value="1"/>
</dbReference>
<dbReference type="NCBIfam" id="NF004837">
    <property type="entry name" value="PRK06187.1"/>
    <property type="match status" value="1"/>
</dbReference>
<evidence type="ECO:0000256" key="4">
    <source>
        <dbReference type="ARBA" id="ARBA00023098"/>
    </source>
</evidence>
<dbReference type="SUPFAM" id="SSF56801">
    <property type="entry name" value="Acetyl-CoA synthetase-like"/>
    <property type="match status" value="1"/>
</dbReference>
<organism evidence="7">
    <name type="scientific">uncultured Rubrobacteraceae bacterium</name>
    <dbReference type="NCBI Taxonomy" id="349277"/>
    <lineage>
        <taxon>Bacteria</taxon>
        <taxon>Bacillati</taxon>
        <taxon>Actinomycetota</taxon>
        <taxon>Rubrobacteria</taxon>
        <taxon>Rubrobacterales</taxon>
        <taxon>Rubrobacteraceae</taxon>
        <taxon>environmental samples</taxon>
    </lineage>
</organism>
<dbReference type="Gene3D" id="3.30.300.30">
    <property type="match status" value="1"/>
</dbReference>
<dbReference type="CDD" id="cd12119">
    <property type="entry name" value="ttLC_FACS_AlkK_like"/>
    <property type="match status" value="1"/>
</dbReference>
<dbReference type="EMBL" id="CADCVG010000089">
    <property type="protein sequence ID" value="CAA9459607.1"/>
    <property type="molecule type" value="Genomic_DNA"/>
</dbReference>
<keyword evidence="2 7" id="KW-0436">Ligase</keyword>
<dbReference type="PANTHER" id="PTHR43859">
    <property type="entry name" value="ACYL-ACTIVATING ENZYME"/>
    <property type="match status" value="1"/>
</dbReference>
<protein>
    <submittedName>
        <fullName evidence="7">Long-chain-fatty-acid--CoA ligase</fullName>
        <ecNumber evidence="7">6.2.1.3</ecNumber>
    </submittedName>
</protein>
<evidence type="ECO:0000256" key="2">
    <source>
        <dbReference type="ARBA" id="ARBA00022598"/>
    </source>
</evidence>
<proteinExistence type="inferred from homology"/>
<dbReference type="GO" id="GO:0004467">
    <property type="term" value="F:long-chain fatty acid-CoA ligase activity"/>
    <property type="evidence" value="ECO:0007669"/>
    <property type="project" value="UniProtKB-EC"/>
</dbReference>
<reference evidence="7" key="1">
    <citation type="submission" date="2020-02" db="EMBL/GenBank/DDBJ databases">
        <authorList>
            <person name="Meier V. D."/>
        </authorList>
    </citation>
    <scope>NUCLEOTIDE SEQUENCE</scope>
    <source>
        <strain evidence="7">AVDCRST_MAG14</strain>
    </source>
</reference>